<feature type="transmembrane region" description="Helical" evidence="6">
    <location>
        <begin position="369"/>
        <end position="388"/>
    </location>
</feature>
<dbReference type="PANTHER" id="PTHR30250">
    <property type="entry name" value="PST FAMILY PREDICTED COLANIC ACID TRANSPORTER"/>
    <property type="match status" value="1"/>
</dbReference>
<name>A0ABV4H0W0_9ACTN</name>
<keyword evidence="3 6" id="KW-0812">Transmembrane</keyword>
<feature type="transmembrane region" description="Helical" evidence="6">
    <location>
        <begin position="9"/>
        <end position="27"/>
    </location>
</feature>
<comment type="caution">
    <text evidence="7">The sequence shown here is derived from an EMBL/GenBank/DDBJ whole genome shotgun (WGS) entry which is preliminary data.</text>
</comment>
<evidence type="ECO:0000256" key="4">
    <source>
        <dbReference type="ARBA" id="ARBA00022989"/>
    </source>
</evidence>
<feature type="transmembrane region" description="Helical" evidence="6">
    <location>
        <begin position="301"/>
        <end position="326"/>
    </location>
</feature>
<proteinExistence type="predicted"/>
<evidence type="ECO:0000256" key="6">
    <source>
        <dbReference type="SAM" id="Phobius"/>
    </source>
</evidence>
<feature type="transmembrane region" description="Helical" evidence="6">
    <location>
        <begin position="264"/>
        <end position="289"/>
    </location>
</feature>
<feature type="transmembrane region" description="Helical" evidence="6">
    <location>
        <begin position="39"/>
        <end position="64"/>
    </location>
</feature>
<feature type="transmembrane region" description="Helical" evidence="6">
    <location>
        <begin position="151"/>
        <end position="174"/>
    </location>
</feature>
<reference evidence="7 8" key="1">
    <citation type="submission" date="2024-07" db="EMBL/GenBank/DDBJ databases">
        <authorList>
            <person name="Thanompreechachai J."/>
            <person name="Duangmal K."/>
        </authorList>
    </citation>
    <scope>NUCLEOTIDE SEQUENCE [LARGE SCALE GENOMIC DNA]</scope>
    <source>
        <strain evidence="7 8">LSe6-4</strain>
    </source>
</reference>
<evidence type="ECO:0000256" key="1">
    <source>
        <dbReference type="ARBA" id="ARBA00004651"/>
    </source>
</evidence>
<protein>
    <submittedName>
        <fullName evidence="7">Lipopolysaccharide biosynthesis protein</fullName>
    </submittedName>
</protein>
<feature type="transmembrane region" description="Helical" evidence="6">
    <location>
        <begin position="224"/>
        <end position="244"/>
    </location>
</feature>
<evidence type="ECO:0000256" key="2">
    <source>
        <dbReference type="ARBA" id="ARBA00022475"/>
    </source>
</evidence>
<evidence type="ECO:0000313" key="8">
    <source>
        <dbReference type="Proteomes" id="UP001565927"/>
    </source>
</evidence>
<keyword evidence="4 6" id="KW-1133">Transmembrane helix</keyword>
<sequence length="434" mass="44280">MGRSAGTKLLVLGVSGLVSIVSIRLVLEHFGVEAYAQYGLLVSMAALLPFADLGMGAAVLTSVAGSVDPTRDEHVRRTLVGVFRVVALSGAALVAVGVGLTLAGGWPVLLGDGLQPGSGPVAALACLVLFCLTLPLAVGQRILTALGRNHVRILVQGLASPIFATTVAVLVLTGGHGGGYLAAFSYAGAAAIAALGSVLAFRALPGLAGGVLRDVWRVRAVRGAPVLGVAGPWLVLTLALPLAMQTDRLLLSHLATATDLAEYGLGFSLFSLLSQTVSAAGVALWPVFARARTTGDVRSPFGMATAFGAAAALAALVLALLLPWVVPLVSGGAVHLDGRLTGALVALVVVQAANYPLGMYMTDAAGLRFQVPPVLLMVPLNLGLSWWLTLQIGAAGPVVGSAVAVALCQFAPGVWFVRRDLRRRAREAGRVAVG</sequence>
<feature type="transmembrane region" description="Helical" evidence="6">
    <location>
        <begin position="394"/>
        <end position="417"/>
    </location>
</feature>
<dbReference type="EMBL" id="JBGFTU010000004">
    <property type="protein sequence ID" value="MEZ0164105.1"/>
    <property type="molecule type" value="Genomic_DNA"/>
</dbReference>
<dbReference type="Proteomes" id="UP001565927">
    <property type="component" value="Unassembled WGS sequence"/>
</dbReference>
<dbReference type="PANTHER" id="PTHR30250:SF11">
    <property type="entry name" value="O-ANTIGEN TRANSPORTER-RELATED"/>
    <property type="match status" value="1"/>
</dbReference>
<accession>A0ABV4H0W0</accession>
<feature type="transmembrane region" description="Helical" evidence="6">
    <location>
        <begin position="180"/>
        <end position="204"/>
    </location>
</feature>
<feature type="transmembrane region" description="Helical" evidence="6">
    <location>
        <begin position="121"/>
        <end position="139"/>
    </location>
</feature>
<feature type="transmembrane region" description="Helical" evidence="6">
    <location>
        <begin position="85"/>
        <end position="109"/>
    </location>
</feature>
<evidence type="ECO:0000256" key="5">
    <source>
        <dbReference type="ARBA" id="ARBA00023136"/>
    </source>
</evidence>
<comment type="subcellular location">
    <subcellularLocation>
        <location evidence="1">Cell membrane</location>
        <topology evidence="1">Multi-pass membrane protein</topology>
    </subcellularLocation>
</comment>
<evidence type="ECO:0000313" key="7">
    <source>
        <dbReference type="EMBL" id="MEZ0164105.1"/>
    </source>
</evidence>
<evidence type="ECO:0000256" key="3">
    <source>
        <dbReference type="ARBA" id="ARBA00022692"/>
    </source>
</evidence>
<keyword evidence="8" id="KW-1185">Reference proteome</keyword>
<organism evidence="7 8">
    <name type="scientific">Kineococcus halophytocola</name>
    <dbReference type="NCBI Taxonomy" id="3234027"/>
    <lineage>
        <taxon>Bacteria</taxon>
        <taxon>Bacillati</taxon>
        <taxon>Actinomycetota</taxon>
        <taxon>Actinomycetes</taxon>
        <taxon>Kineosporiales</taxon>
        <taxon>Kineosporiaceae</taxon>
        <taxon>Kineococcus</taxon>
    </lineage>
</organism>
<keyword evidence="5 6" id="KW-0472">Membrane</keyword>
<keyword evidence="2" id="KW-1003">Cell membrane</keyword>
<gene>
    <name evidence="7" type="ORF">AB2L27_04900</name>
</gene>
<dbReference type="InterPro" id="IPR050833">
    <property type="entry name" value="Poly_Biosynth_Transport"/>
</dbReference>
<dbReference type="RefSeq" id="WP_370440348.1">
    <property type="nucleotide sequence ID" value="NZ_JBGFTU010000004.1"/>
</dbReference>
<feature type="transmembrane region" description="Helical" evidence="6">
    <location>
        <begin position="338"/>
        <end position="357"/>
    </location>
</feature>